<evidence type="ECO:0000256" key="5">
    <source>
        <dbReference type="ARBA" id="ARBA00022759"/>
    </source>
</evidence>
<comment type="caution">
    <text evidence="9">The sequence shown here is derived from an EMBL/GenBank/DDBJ whole genome shotgun (WGS) entry which is preliminary data.</text>
</comment>
<keyword evidence="10" id="KW-1185">Reference proteome</keyword>
<dbReference type="GO" id="GO:0004519">
    <property type="term" value="F:endonuclease activity"/>
    <property type="evidence" value="ECO:0007669"/>
    <property type="project" value="UniProtKB-KW"/>
</dbReference>
<evidence type="ECO:0000256" key="3">
    <source>
        <dbReference type="ARBA" id="ARBA00022705"/>
    </source>
</evidence>
<evidence type="ECO:0000256" key="1">
    <source>
        <dbReference type="ARBA" id="ARBA00003293"/>
    </source>
</evidence>
<accession>A0ABT8DT54</accession>
<comment type="similarity">
    <text evidence="2">Belongs to the phage GPA family.</text>
</comment>
<gene>
    <name evidence="9" type="ORF">QWJ38_14460</name>
</gene>
<dbReference type="Proteomes" id="UP001228044">
    <property type="component" value="Unassembled WGS sequence"/>
</dbReference>
<evidence type="ECO:0000256" key="7">
    <source>
        <dbReference type="SAM" id="MobiDB-lite"/>
    </source>
</evidence>
<protein>
    <submittedName>
        <fullName evidence="9">Replication endonuclease</fullName>
    </submittedName>
</protein>
<keyword evidence="5 9" id="KW-0255">Endonuclease</keyword>
<feature type="region of interest" description="Disordered" evidence="7">
    <location>
        <begin position="234"/>
        <end position="259"/>
    </location>
</feature>
<dbReference type="Pfam" id="PF05840">
    <property type="entry name" value="Phage_GPA"/>
    <property type="match status" value="1"/>
</dbReference>
<organism evidence="9 10">
    <name type="scientific">Roseateles violae</name>
    <dbReference type="NCBI Taxonomy" id="3058042"/>
    <lineage>
        <taxon>Bacteria</taxon>
        <taxon>Pseudomonadati</taxon>
        <taxon>Pseudomonadota</taxon>
        <taxon>Betaproteobacteria</taxon>
        <taxon>Burkholderiales</taxon>
        <taxon>Sphaerotilaceae</taxon>
        <taxon>Roseateles</taxon>
    </lineage>
</organism>
<proteinExistence type="inferred from homology"/>
<dbReference type="EMBL" id="JAUHHC010000004">
    <property type="protein sequence ID" value="MDN3921492.1"/>
    <property type="molecule type" value="Genomic_DNA"/>
</dbReference>
<dbReference type="InterPro" id="IPR008766">
    <property type="entry name" value="Replication_gene_A-like"/>
</dbReference>
<sequence length="575" mass="63921">MTYSAETLAWARAQADAPYYEAVRQGQAHDALRAAGERIDTATARIDGSEPDARLREVAQARADAIYALVRDYPRAITVAWLNKQLELLQARPFVCKPGHEADKLPGMVKRACCRLWWRRQLRRAAVLSRETAAMHAGEVCARRRQPYVTNDTLRRYELADRSNRAMLEATELESADGETINLLQAIEASTANKGIRRAELMTRIRGAEEWAEARGMVGLFTTNTAPSRFHPQHFKGGANHRHTGGESSPGAGNYGPVRPNTPKDAQAWLCTTWARARAALQRQGLRVFGYRVAEPHHDACPHWHMLLWCDPAQLDALRATIRAYWLADHPDEPGATEHRFKAKPLDKGGAVSYVAKYISKGIDDTGAIGAEGHTDERGGEQSDMFDGTANRVQRWAAAWGIRQFQAIGQPPVTVWRELRRVSELAAQGATPCVQAAHAAVSKTSGRRACWRAYMDAQGGAMMGRDYRVRVIDDGEPQEGRYGVEQRYRPVGVYDAARPSEWILSDRKQWKPRGTWAPAERVELRGPLLQERPIARPQAAQPWTRVINCTRRGGAAYLMNSGIAALSKGKESPGG</sequence>
<keyword evidence="3" id="KW-0235">DNA replication</keyword>
<evidence type="ECO:0000259" key="8">
    <source>
        <dbReference type="Pfam" id="PF05840"/>
    </source>
</evidence>
<feature type="non-terminal residue" evidence="9">
    <location>
        <position position="575"/>
    </location>
</feature>
<feature type="domain" description="Replication gene A protein-like" evidence="8">
    <location>
        <begin position="98"/>
        <end position="365"/>
    </location>
</feature>
<evidence type="ECO:0000313" key="9">
    <source>
        <dbReference type="EMBL" id="MDN3921492.1"/>
    </source>
</evidence>
<evidence type="ECO:0000256" key="4">
    <source>
        <dbReference type="ARBA" id="ARBA00022722"/>
    </source>
</evidence>
<feature type="compositionally biased region" description="Basic residues" evidence="7">
    <location>
        <begin position="234"/>
        <end position="243"/>
    </location>
</feature>
<evidence type="ECO:0000256" key="6">
    <source>
        <dbReference type="ARBA" id="ARBA00022801"/>
    </source>
</evidence>
<comment type="function">
    <text evidence="1">Possible endonuclease which induces a single-strand cut and initiates DNA replication.</text>
</comment>
<keyword evidence="6" id="KW-0378">Hydrolase</keyword>
<reference evidence="9 10" key="1">
    <citation type="submission" date="2023-06" db="EMBL/GenBank/DDBJ databases">
        <title>Pelomonas sp. PFR6 16S ribosomal RNA gene Genome sequencing and assembly.</title>
        <authorList>
            <person name="Woo H."/>
        </authorList>
    </citation>
    <scope>NUCLEOTIDE SEQUENCE [LARGE SCALE GENOMIC DNA]</scope>
    <source>
        <strain evidence="9 10">PFR6</strain>
    </source>
</reference>
<name>A0ABT8DT54_9BURK</name>
<dbReference type="RefSeq" id="WP_290359816.1">
    <property type="nucleotide sequence ID" value="NZ_JAUHHC010000004.1"/>
</dbReference>
<keyword evidence="4" id="KW-0540">Nuclease</keyword>
<evidence type="ECO:0000313" key="10">
    <source>
        <dbReference type="Proteomes" id="UP001228044"/>
    </source>
</evidence>
<evidence type="ECO:0000256" key="2">
    <source>
        <dbReference type="ARBA" id="ARBA00009260"/>
    </source>
</evidence>